<organism evidence="2 3">
    <name type="scientific">Ignelater luminosus</name>
    <name type="common">Cucubano</name>
    <name type="synonym">Pyrophorus luminosus</name>
    <dbReference type="NCBI Taxonomy" id="2038154"/>
    <lineage>
        <taxon>Eukaryota</taxon>
        <taxon>Metazoa</taxon>
        <taxon>Ecdysozoa</taxon>
        <taxon>Arthropoda</taxon>
        <taxon>Hexapoda</taxon>
        <taxon>Insecta</taxon>
        <taxon>Pterygota</taxon>
        <taxon>Neoptera</taxon>
        <taxon>Endopterygota</taxon>
        <taxon>Coleoptera</taxon>
        <taxon>Polyphaga</taxon>
        <taxon>Elateriformia</taxon>
        <taxon>Elateroidea</taxon>
        <taxon>Elateridae</taxon>
        <taxon>Agrypninae</taxon>
        <taxon>Pyrophorini</taxon>
        <taxon>Ignelater</taxon>
    </lineage>
</organism>
<name>A0A8K0D474_IGNLU</name>
<dbReference type="OrthoDB" id="6783693at2759"/>
<feature type="compositionally biased region" description="Acidic residues" evidence="1">
    <location>
        <begin position="64"/>
        <end position="75"/>
    </location>
</feature>
<dbReference type="AlphaFoldDB" id="A0A8K0D474"/>
<evidence type="ECO:0000313" key="2">
    <source>
        <dbReference type="EMBL" id="KAF2894340.1"/>
    </source>
</evidence>
<accession>A0A8K0D474</accession>
<reference evidence="2" key="1">
    <citation type="submission" date="2019-08" db="EMBL/GenBank/DDBJ databases">
        <title>The genome of the North American firefly Photinus pyralis.</title>
        <authorList>
            <consortium name="Photinus pyralis genome working group"/>
            <person name="Fallon T.R."/>
            <person name="Sander Lower S.E."/>
            <person name="Weng J.-K."/>
        </authorList>
    </citation>
    <scope>NUCLEOTIDE SEQUENCE</scope>
    <source>
        <strain evidence="2">TRF0915ILg1</strain>
        <tissue evidence="2">Whole body</tissue>
    </source>
</reference>
<dbReference type="Proteomes" id="UP000801492">
    <property type="component" value="Unassembled WGS sequence"/>
</dbReference>
<evidence type="ECO:0000256" key="1">
    <source>
        <dbReference type="SAM" id="MobiDB-lite"/>
    </source>
</evidence>
<protein>
    <submittedName>
        <fullName evidence="2">Uncharacterized protein</fullName>
    </submittedName>
</protein>
<keyword evidence="3" id="KW-1185">Reference proteome</keyword>
<gene>
    <name evidence="2" type="ORF">ILUMI_11833</name>
</gene>
<proteinExistence type="predicted"/>
<comment type="caution">
    <text evidence="2">The sequence shown here is derived from an EMBL/GenBank/DDBJ whole genome shotgun (WGS) entry which is preliminary data.</text>
</comment>
<feature type="region of interest" description="Disordered" evidence="1">
    <location>
        <begin position="34"/>
        <end position="84"/>
    </location>
</feature>
<dbReference type="EMBL" id="VTPC01007105">
    <property type="protein sequence ID" value="KAF2894340.1"/>
    <property type="molecule type" value="Genomic_DNA"/>
</dbReference>
<evidence type="ECO:0000313" key="3">
    <source>
        <dbReference type="Proteomes" id="UP000801492"/>
    </source>
</evidence>
<sequence>MVRYNSTPDRIINLDETGINTVLLTPKVLAEKKEASKTNIVSAERGELSDSDSSQNEFVKLSDDNDEELEVPSDPEDGKNFDVPNSKNINIEDLLRIKFEKKKTVVYYVAKIIFKYNMTDYQVSCLVYSFFPL</sequence>